<dbReference type="EMBL" id="QGMJ01000678">
    <property type="protein sequence ID" value="TVY34209.1"/>
    <property type="molecule type" value="Genomic_DNA"/>
</dbReference>
<feature type="compositionally biased region" description="Polar residues" evidence="2">
    <location>
        <begin position="191"/>
        <end position="207"/>
    </location>
</feature>
<dbReference type="AlphaFoldDB" id="A0A8H8U7D7"/>
<feature type="non-terminal residue" evidence="3">
    <location>
        <position position="1"/>
    </location>
</feature>
<name>A0A8H8U7D7_9HELO</name>
<sequence>RQTPPHRRSLPRPRKALPLTFQNALQSPVKDTSISTSTPTPDATNSPSVLTDKTPNISFPIPSLATPSRVRGPRSQKTFSSPVQAAALNADPEVAALLRRQRELERELRDVKEGLDVAEQARKIEAESRRKSVVGGGVEVEVDGELVELIGRWTAASRQAAEELFGQVRDKVNRMGGPRAWKEMQKKQEEFQNTWDQQDEQMNTGNGDDSDNDEADTEAREAAKKDLYAQYDVYEETENEKSQRPKGLGDTGERPGEEDEFTMAMMLRTLNVDLDIIGYDRDQQRWVD</sequence>
<feature type="compositionally biased region" description="Polar residues" evidence="2">
    <location>
        <begin position="20"/>
        <end position="30"/>
    </location>
</feature>
<feature type="region of interest" description="Disordered" evidence="2">
    <location>
        <begin position="1"/>
        <end position="86"/>
    </location>
</feature>
<comment type="caution">
    <text evidence="3">The sequence shown here is derived from an EMBL/GenBank/DDBJ whole genome shotgun (WGS) entry which is preliminary data.</text>
</comment>
<dbReference type="Proteomes" id="UP000462212">
    <property type="component" value="Unassembled WGS sequence"/>
</dbReference>
<evidence type="ECO:0000256" key="1">
    <source>
        <dbReference type="SAM" id="Coils"/>
    </source>
</evidence>
<feature type="compositionally biased region" description="Basic and acidic residues" evidence="2">
    <location>
        <begin position="217"/>
        <end position="227"/>
    </location>
</feature>
<reference evidence="3 4" key="1">
    <citation type="submission" date="2018-05" db="EMBL/GenBank/DDBJ databases">
        <title>Genome sequencing and assembly of the regulated plant pathogen Lachnellula willkommii and related sister species for the development of diagnostic species identification markers.</title>
        <authorList>
            <person name="Giroux E."/>
            <person name="Bilodeau G."/>
        </authorList>
    </citation>
    <scope>NUCLEOTIDE SEQUENCE [LARGE SCALE GENOMIC DNA]</scope>
    <source>
        <strain evidence="3 4">CBS 197.66</strain>
    </source>
</reference>
<protein>
    <submittedName>
        <fullName evidence="3">Swi5-dependent recombination DNA repair protein</fullName>
    </submittedName>
</protein>
<evidence type="ECO:0000313" key="3">
    <source>
        <dbReference type="EMBL" id="TVY34209.1"/>
    </source>
</evidence>
<feature type="compositionally biased region" description="Polar residues" evidence="2">
    <location>
        <begin position="45"/>
        <end position="57"/>
    </location>
</feature>
<evidence type="ECO:0000256" key="2">
    <source>
        <dbReference type="SAM" id="MobiDB-lite"/>
    </source>
</evidence>
<organism evidence="3 4">
    <name type="scientific">Lachnellula subtilissima</name>
    <dbReference type="NCBI Taxonomy" id="602034"/>
    <lineage>
        <taxon>Eukaryota</taxon>
        <taxon>Fungi</taxon>
        <taxon>Dikarya</taxon>
        <taxon>Ascomycota</taxon>
        <taxon>Pezizomycotina</taxon>
        <taxon>Leotiomycetes</taxon>
        <taxon>Helotiales</taxon>
        <taxon>Lachnaceae</taxon>
        <taxon>Lachnellula</taxon>
    </lineage>
</organism>
<dbReference type="GO" id="GO:0006310">
    <property type="term" value="P:DNA recombination"/>
    <property type="evidence" value="ECO:0007669"/>
    <property type="project" value="TreeGrafter"/>
</dbReference>
<dbReference type="PANTHER" id="PTHR28527">
    <property type="entry name" value="MATING-TYPE SWITCHING PROTEIN SWI2-RELATED"/>
    <property type="match status" value="1"/>
</dbReference>
<feature type="coiled-coil region" evidence="1">
    <location>
        <begin position="94"/>
        <end position="121"/>
    </location>
</feature>
<gene>
    <name evidence="3" type="primary">sfr1</name>
    <name evidence="3" type="ORF">LSUB1_G007164</name>
</gene>
<dbReference type="OrthoDB" id="27934at2759"/>
<feature type="compositionally biased region" description="Low complexity" evidence="2">
    <location>
        <begin position="31"/>
        <end position="44"/>
    </location>
</feature>
<feature type="compositionally biased region" description="Basic residues" evidence="2">
    <location>
        <begin position="1"/>
        <end position="15"/>
    </location>
</feature>
<keyword evidence="4" id="KW-1185">Reference proteome</keyword>
<dbReference type="PANTHER" id="PTHR28527:SF1">
    <property type="entry name" value="SWI5-DEPENDENT RECOMBINATION DNA REPAIR PROTEIN 1"/>
    <property type="match status" value="1"/>
</dbReference>
<feature type="region of interest" description="Disordered" evidence="2">
    <location>
        <begin position="183"/>
        <end position="259"/>
    </location>
</feature>
<proteinExistence type="predicted"/>
<feature type="non-terminal residue" evidence="3">
    <location>
        <position position="288"/>
    </location>
</feature>
<keyword evidence="1" id="KW-0175">Coiled coil</keyword>
<dbReference type="Gene3D" id="6.10.140.1020">
    <property type="match status" value="1"/>
</dbReference>
<accession>A0A8H8U7D7</accession>
<evidence type="ECO:0000313" key="4">
    <source>
        <dbReference type="Proteomes" id="UP000462212"/>
    </source>
</evidence>